<name>A0A8I6SM39_CIMLE</name>
<keyword evidence="2" id="KW-1185">Reference proteome</keyword>
<protein>
    <submittedName>
        <fullName evidence="1">Uncharacterized protein</fullName>
    </submittedName>
</protein>
<organism evidence="1 2">
    <name type="scientific">Cimex lectularius</name>
    <name type="common">Bed bug</name>
    <name type="synonym">Acanthia lectularia</name>
    <dbReference type="NCBI Taxonomy" id="79782"/>
    <lineage>
        <taxon>Eukaryota</taxon>
        <taxon>Metazoa</taxon>
        <taxon>Ecdysozoa</taxon>
        <taxon>Arthropoda</taxon>
        <taxon>Hexapoda</taxon>
        <taxon>Insecta</taxon>
        <taxon>Pterygota</taxon>
        <taxon>Neoptera</taxon>
        <taxon>Paraneoptera</taxon>
        <taxon>Hemiptera</taxon>
        <taxon>Heteroptera</taxon>
        <taxon>Panheteroptera</taxon>
        <taxon>Cimicomorpha</taxon>
        <taxon>Cimicidae</taxon>
        <taxon>Cimex</taxon>
    </lineage>
</organism>
<dbReference type="OrthoDB" id="6770579at2759"/>
<dbReference type="RefSeq" id="XP_024085697.1">
    <property type="nucleotide sequence ID" value="XM_024229929.1"/>
</dbReference>
<proteinExistence type="predicted"/>
<evidence type="ECO:0000313" key="1">
    <source>
        <dbReference type="EnsemblMetazoa" id="XP_024085697.1"/>
    </source>
</evidence>
<sequence length="162" mass="18467">MTCHTSAREVWDRVRALSGRSRPPSVPILTTDRGSVTEASEVAEELARHFATVSSSEAYFDTFRQRKTETERTEIDFGGGTSEAYNMPLTMGEAHSPPQLCLRSTPVRYVEKVRFLGLLFDKKLRWQAHIDAVEVQSRKALSLLRFVGRFRWGADRETAKKF</sequence>
<accession>A0A8I6SM39</accession>
<dbReference type="EnsemblMetazoa" id="XM_024229929.1">
    <property type="protein sequence ID" value="XP_024085697.1"/>
    <property type="gene ID" value="LOC112128125"/>
</dbReference>
<dbReference type="GeneID" id="112128125"/>
<dbReference type="Proteomes" id="UP000494040">
    <property type="component" value="Unassembled WGS sequence"/>
</dbReference>
<dbReference type="AlphaFoldDB" id="A0A8I6SM39"/>
<evidence type="ECO:0000313" key="2">
    <source>
        <dbReference type="Proteomes" id="UP000494040"/>
    </source>
</evidence>
<reference evidence="1" key="1">
    <citation type="submission" date="2022-01" db="UniProtKB">
        <authorList>
            <consortium name="EnsemblMetazoa"/>
        </authorList>
    </citation>
    <scope>IDENTIFICATION</scope>
</reference>
<dbReference type="KEGG" id="clec:112128125"/>